<name>A0ABM1BSU9_LIMPO</name>
<keyword evidence="6 9" id="KW-0804">Transcription</keyword>
<dbReference type="PROSITE" id="PS01030">
    <property type="entry name" value="RNA_POL_M_15KD"/>
    <property type="match status" value="1"/>
</dbReference>
<evidence type="ECO:0000259" key="11">
    <source>
        <dbReference type="PROSITE" id="PS51133"/>
    </source>
</evidence>
<dbReference type="Pfam" id="PF01096">
    <property type="entry name" value="Zn_ribbon_TFIIS"/>
    <property type="match status" value="1"/>
</dbReference>
<evidence type="ECO:0000256" key="8">
    <source>
        <dbReference type="ARBA" id="ARBA00044497"/>
    </source>
</evidence>
<evidence type="ECO:0000256" key="7">
    <source>
        <dbReference type="ARBA" id="ARBA00023242"/>
    </source>
</evidence>
<comment type="subcellular location">
    <subcellularLocation>
        <location evidence="1">Nucleus</location>
        <location evidence="1">Nucleolus</location>
    </subcellularLocation>
</comment>
<evidence type="ECO:0000256" key="9">
    <source>
        <dbReference type="PIRNR" id="PIRNR005586"/>
    </source>
</evidence>
<feature type="domain" description="TFIIS-type" evidence="11">
    <location>
        <begin position="87"/>
        <end position="127"/>
    </location>
</feature>
<dbReference type="PROSITE" id="PS00466">
    <property type="entry name" value="ZF_TFIIS_1"/>
    <property type="match status" value="1"/>
</dbReference>
<evidence type="ECO:0000256" key="4">
    <source>
        <dbReference type="ARBA" id="ARBA00022771"/>
    </source>
</evidence>
<comment type="function">
    <text evidence="9">DNA-dependent RNA polymerase catalyzes the transcription of DNA into RNA using the four ribonucleoside triphosphates as substrates.</text>
</comment>
<comment type="similarity">
    <text evidence="9">Belongs to the archaeal rpoM/eukaryotic RPA12/RPB9/RPC11 RNA polymerase family.</text>
</comment>
<dbReference type="InterPro" id="IPR019761">
    <property type="entry name" value="DNA-dir_RNA_pol-M_15_CS"/>
</dbReference>
<dbReference type="SMART" id="SM00440">
    <property type="entry name" value="ZnF_C2C2"/>
    <property type="match status" value="1"/>
</dbReference>
<dbReference type="Proteomes" id="UP000694941">
    <property type="component" value="Unplaced"/>
</dbReference>
<sequence>MLTFSKMSQSTQESNFLGELDFCSECGAILPLPGSSDVVSCKICQFNIDVRTFDGIETFSRIVFNDRKKALKGYVDKKAEDSAGPLVDRNCSKCGHEGMTYATLQTRSADEGQTVFYSCPQCKFQETENS</sequence>
<keyword evidence="7 9" id="KW-0539">Nucleus</keyword>
<dbReference type="RefSeq" id="XP_013787997.1">
    <property type="nucleotide sequence ID" value="XM_013932543.2"/>
</dbReference>
<dbReference type="InterPro" id="IPR034004">
    <property type="entry name" value="Zn_ribbon_RPA12_C"/>
</dbReference>
<keyword evidence="3" id="KW-0479">Metal-binding</keyword>
<dbReference type="InterPro" id="IPR012164">
    <property type="entry name" value="Rpa12/Rpb9/Rpc10/TFS"/>
</dbReference>
<reference evidence="13" key="1">
    <citation type="submission" date="2025-08" db="UniProtKB">
        <authorList>
            <consortium name="RefSeq"/>
        </authorList>
    </citation>
    <scope>IDENTIFICATION</scope>
    <source>
        <tissue evidence="13">Muscle</tissue>
    </source>
</reference>
<accession>A0ABM1BSU9</accession>
<evidence type="ECO:0000256" key="6">
    <source>
        <dbReference type="ARBA" id="ARBA00023163"/>
    </source>
</evidence>
<dbReference type="PROSITE" id="PS51133">
    <property type="entry name" value="ZF_TFIIS_2"/>
    <property type="match status" value="1"/>
</dbReference>
<organism evidence="12 13">
    <name type="scientific">Limulus polyphemus</name>
    <name type="common">Atlantic horseshoe crab</name>
    <dbReference type="NCBI Taxonomy" id="6850"/>
    <lineage>
        <taxon>Eukaryota</taxon>
        <taxon>Metazoa</taxon>
        <taxon>Ecdysozoa</taxon>
        <taxon>Arthropoda</taxon>
        <taxon>Chelicerata</taxon>
        <taxon>Merostomata</taxon>
        <taxon>Xiphosura</taxon>
        <taxon>Limulidae</taxon>
        <taxon>Limulus</taxon>
    </lineage>
</organism>
<evidence type="ECO:0000256" key="5">
    <source>
        <dbReference type="ARBA" id="ARBA00022833"/>
    </source>
</evidence>
<dbReference type="InterPro" id="IPR001222">
    <property type="entry name" value="Znf_TFIIS"/>
</dbReference>
<dbReference type="PANTHER" id="PTHR11239:SF14">
    <property type="entry name" value="DNA-DIRECTED RNA POLYMERASE I SUBUNIT RPA12"/>
    <property type="match status" value="1"/>
</dbReference>
<evidence type="ECO:0000256" key="10">
    <source>
        <dbReference type="PROSITE-ProRule" id="PRU00472"/>
    </source>
</evidence>
<evidence type="ECO:0000313" key="12">
    <source>
        <dbReference type="Proteomes" id="UP000694941"/>
    </source>
</evidence>
<evidence type="ECO:0000256" key="1">
    <source>
        <dbReference type="ARBA" id="ARBA00004604"/>
    </source>
</evidence>
<keyword evidence="2 9" id="KW-0240">DNA-directed RNA polymerase</keyword>
<evidence type="ECO:0000256" key="2">
    <source>
        <dbReference type="ARBA" id="ARBA00022478"/>
    </source>
</evidence>
<dbReference type="PANTHER" id="PTHR11239">
    <property type="entry name" value="DNA-DIRECTED RNA POLYMERASE"/>
    <property type="match status" value="1"/>
</dbReference>
<dbReference type="Gene3D" id="2.20.25.10">
    <property type="match status" value="1"/>
</dbReference>
<gene>
    <name evidence="13" type="primary">LOC106471918</name>
</gene>
<proteinExistence type="inferred from homology"/>
<evidence type="ECO:0000256" key="3">
    <source>
        <dbReference type="ARBA" id="ARBA00022723"/>
    </source>
</evidence>
<comment type="function">
    <text evidence="8">Core component of RNA polymerase I (Pol I), a DNA-dependent RNA polymerase which synthesizes ribosomal RNA precursors using the four ribonucleoside triphosphates as substrates. Can mediate Pol I proofreading of the nascent RNA transcript. Anchors into the Pol I active site to monitor transcription fidelity and cleave mis-incorporated 5'-ribonucleotides.</text>
</comment>
<dbReference type="PIRSF" id="PIRSF005586">
    <property type="entry name" value="RNApol_RpoM"/>
    <property type="match status" value="1"/>
</dbReference>
<keyword evidence="12" id="KW-1185">Reference proteome</keyword>
<dbReference type="CDD" id="cd10507">
    <property type="entry name" value="Zn-ribbon_RPA12"/>
    <property type="match status" value="1"/>
</dbReference>
<dbReference type="SUPFAM" id="SSF57783">
    <property type="entry name" value="Zinc beta-ribbon"/>
    <property type="match status" value="1"/>
</dbReference>
<protein>
    <recommendedName>
        <fullName evidence="9">DNA-directed RNA polymerase subunit</fullName>
    </recommendedName>
</protein>
<evidence type="ECO:0000313" key="13">
    <source>
        <dbReference type="RefSeq" id="XP_013787997.1"/>
    </source>
</evidence>
<keyword evidence="5" id="KW-0862">Zinc</keyword>
<keyword evidence="4 10" id="KW-0863">Zinc-finger</keyword>
<dbReference type="GeneID" id="106471918"/>